<feature type="domain" description="HD" evidence="1">
    <location>
        <begin position="25"/>
        <end position="122"/>
    </location>
</feature>
<evidence type="ECO:0000259" key="1">
    <source>
        <dbReference type="Pfam" id="PF01966"/>
    </source>
</evidence>
<gene>
    <name evidence="2" type="ORF">HMPREF0322_00166</name>
</gene>
<dbReference type="InterPro" id="IPR006674">
    <property type="entry name" value="HD_domain"/>
</dbReference>
<dbReference type="InterPro" id="IPR003607">
    <property type="entry name" value="HD/PDEase_dom"/>
</dbReference>
<dbReference type="Pfam" id="PF01966">
    <property type="entry name" value="HD"/>
    <property type="match status" value="1"/>
</dbReference>
<dbReference type="EMBL" id="AFZX01000005">
    <property type="protein sequence ID" value="EHL09135.1"/>
    <property type="molecule type" value="Genomic_DNA"/>
</dbReference>
<reference evidence="2 3" key="1">
    <citation type="submission" date="2011-08" db="EMBL/GenBank/DDBJ databases">
        <authorList>
            <person name="Weinstock G."/>
            <person name="Sodergren E."/>
            <person name="Clifton S."/>
            <person name="Fulton L."/>
            <person name="Fulton B."/>
            <person name="Courtney L."/>
            <person name="Fronick C."/>
            <person name="Harrison M."/>
            <person name="Strong C."/>
            <person name="Farmer C."/>
            <person name="Delahaunty K."/>
            <person name="Markovic C."/>
            <person name="Hall O."/>
            <person name="Minx P."/>
            <person name="Tomlinson C."/>
            <person name="Mitreva M."/>
            <person name="Hou S."/>
            <person name="Chen J."/>
            <person name="Wollam A."/>
            <person name="Pepin K.H."/>
            <person name="Johnson M."/>
            <person name="Bhonagiri V."/>
            <person name="Zhang X."/>
            <person name="Suruliraj S."/>
            <person name="Warren W."/>
            <person name="Chinwalla A."/>
            <person name="Mardis E.R."/>
            <person name="Wilson R.K."/>
        </authorList>
    </citation>
    <scope>NUCLEOTIDE SEQUENCE [LARGE SCALE GENOMIC DNA]</scope>
    <source>
        <strain evidence="2 3">DP7</strain>
    </source>
</reference>
<dbReference type="Gene3D" id="1.10.3210.10">
    <property type="entry name" value="Hypothetical protein af1432"/>
    <property type="match status" value="1"/>
</dbReference>
<evidence type="ECO:0000313" key="2">
    <source>
        <dbReference type="EMBL" id="EHL09135.1"/>
    </source>
</evidence>
<organism evidence="2 3">
    <name type="scientific">Desulfitobacterium hafniense DP7</name>
    <dbReference type="NCBI Taxonomy" id="537010"/>
    <lineage>
        <taxon>Bacteria</taxon>
        <taxon>Bacillati</taxon>
        <taxon>Bacillota</taxon>
        <taxon>Clostridia</taxon>
        <taxon>Eubacteriales</taxon>
        <taxon>Desulfitobacteriaceae</taxon>
        <taxon>Desulfitobacterium</taxon>
    </lineage>
</organism>
<comment type="caution">
    <text evidence="2">The sequence shown here is derived from an EMBL/GenBank/DDBJ whole genome shotgun (WGS) entry which is preliminary data.</text>
</comment>
<protein>
    <submittedName>
        <fullName evidence="2">HD domain protein</fullName>
    </submittedName>
</protein>
<dbReference type="Proteomes" id="UP000004416">
    <property type="component" value="Unassembled WGS sequence"/>
</dbReference>
<proteinExistence type="predicted"/>
<dbReference type="AlphaFoldDB" id="G9XGV0"/>
<dbReference type="RefSeq" id="WP_005808048.1">
    <property type="nucleotide sequence ID" value="NZ_JH414436.1"/>
</dbReference>
<sequence length="181" mass="20843">MKQKMYKAKVIEKMKEVFKDVPYGIEHTLKVLQNAESIMAGEEYPQEERELVSIVTILHDIGAIEAQKKHGSMEARFQELEGPPVSRKILEEIGYNTAQIDRVCYIVGNHHTPSRIDGLDFQIQWDADLLENLGAMAISKDRAKAEQFIAKNFRTRTGKAMAYERFVRETAMREDPNQESR</sequence>
<name>G9XGV0_DESHA</name>
<dbReference type="PATRIC" id="fig|537010.4.peg.160"/>
<evidence type="ECO:0000313" key="3">
    <source>
        <dbReference type="Proteomes" id="UP000004416"/>
    </source>
</evidence>
<dbReference type="SUPFAM" id="SSF109604">
    <property type="entry name" value="HD-domain/PDEase-like"/>
    <property type="match status" value="1"/>
</dbReference>
<accession>G9XGV0</accession>
<dbReference type="CDD" id="cd00077">
    <property type="entry name" value="HDc"/>
    <property type="match status" value="1"/>
</dbReference>
<dbReference type="HOGENOM" id="CLU_110721_0_0_9"/>